<feature type="active site" evidence="9">
    <location>
        <position position="281"/>
    </location>
</feature>
<dbReference type="GO" id="GO:0051301">
    <property type="term" value="P:cell division"/>
    <property type="evidence" value="ECO:0007669"/>
    <property type="project" value="UniProtKB-KW"/>
</dbReference>
<dbReference type="GO" id="GO:0005737">
    <property type="term" value="C:cytoplasm"/>
    <property type="evidence" value="ECO:0007669"/>
    <property type="project" value="UniProtKB-SubCell"/>
</dbReference>
<dbReference type="PANTHER" id="PTHR30349:SF90">
    <property type="entry name" value="TYROSINE RECOMBINASE XERD"/>
    <property type="match status" value="1"/>
</dbReference>
<feature type="domain" description="Core-binding (CB)" evidence="11">
    <location>
        <begin position="7"/>
        <end position="100"/>
    </location>
</feature>
<keyword evidence="3 9" id="KW-0132">Cell division</keyword>
<dbReference type="InterPro" id="IPR002104">
    <property type="entry name" value="Integrase_catalytic"/>
</dbReference>
<protein>
    <recommendedName>
        <fullName evidence="9">Tyrosine recombinase XerC</fullName>
    </recommendedName>
</protein>
<evidence type="ECO:0000313" key="12">
    <source>
        <dbReference type="EMBL" id="GGX64126.1"/>
    </source>
</evidence>
<feature type="active site" evidence="9">
    <location>
        <position position="258"/>
    </location>
</feature>
<keyword evidence="13" id="KW-1185">Reference proteome</keyword>
<dbReference type="InterPro" id="IPR004107">
    <property type="entry name" value="Integrase_SAM-like_N"/>
</dbReference>
<feature type="active site" evidence="9">
    <location>
        <position position="164"/>
    </location>
</feature>
<dbReference type="PROSITE" id="PS51898">
    <property type="entry name" value="TYR_RECOMBINASE"/>
    <property type="match status" value="1"/>
</dbReference>
<dbReference type="GO" id="GO:0003677">
    <property type="term" value="F:DNA binding"/>
    <property type="evidence" value="ECO:0007669"/>
    <property type="project" value="UniProtKB-UniRule"/>
</dbReference>
<comment type="subunit">
    <text evidence="9">Forms a cyclic heterotetrameric complex composed of two molecules of XerC and two molecules of XerD.</text>
</comment>
<dbReference type="InterPro" id="IPR010998">
    <property type="entry name" value="Integrase_recombinase_N"/>
</dbReference>
<dbReference type="AlphaFoldDB" id="A0A918ND95"/>
<evidence type="ECO:0000256" key="2">
    <source>
        <dbReference type="ARBA" id="ARBA00022490"/>
    </source>
</evidence>
<dbReference type="InterPro" id="IPR023009">
    <property type="entry name" value="Tyrosine_recombinase_XerC/XerD"/>
</dbReference>
<keyword evidence="8 9" id="KW-0131">Cell cycle</keyword>
<comment type="function">
    <text evidence="9">Site-specific tyrosine recombinase, which acts by catalyzing the cutting and rejoining of the recombining DNA molecules. The XerC-XerD complex is essential to convert dimers of the bacterial chromosome into monomers to permit their segregation at cell division. It also contributes to the segregational stability of plasmids.</text>
</comment>
<accession>A0A918ND95</accession>
<proteinExistence type="inferred from homology"/>
<name>A0A918ND95_9PROT</name>
<sequence>MPALQKIPAPEVLSLFIDHLRGERRLAEKTCEAYQRDISEFLGFLAGYLETTITLPEIVGIEARGFRAYLAQKRRGNRPLSAASIQRHLSAVRTFYRYIERRWDAPNSALPLIRGPRVKRPLPKAVSATEALKVVHEPLDSPGASWIAARNQAVLALCYGAGLRIAEALSLTGRDVPLTRQIMLTGKGGKTRLVPILPIVSDAVSEYMQQSPFQLPPDAPIFRGARGGVLRPEIVQAEVRRLRGALGLPETATPHALRHSFATHLLAGGGDLRTIQQLLGHESLSTTQRYTDVDAARLIDIHAGAHPRA</sequence>
<dbReference type="PROSITE" id="PS51900">
    <property type="entry name" value="CB"/>
    <property type="match status" value="1"/>
</dbReference>
<evidence type="ECO:0000256" key="8">
    <source>
        <dbReference type="ARBA" id="ARBA00023306"/>
    </source>
</evidence>
<dbReference type="HAMAP" id="MF_01808">
    <property type="entry name" value="Recomb_XerC_XerD"/>
    <property type="match status" value="1"/>
</dbReference>
<dbReference type="Pfam" id="PF02899">
    <property type="entry name" value="Phage_int_SAM_1"/>
    <property type="match status" value="1"/>
</dbReference>
<dbReference type="GO" id="GO:0006313">
    <property type="term" value="P:DNA transposition"/>
    <property type="evidence" value="ECO:0007669"/>
    <property type="project" value="UniProtKB-UniRule"/>
</dbReference>
<evidence type="ECO:0000256" key="4">
    <source>
        <dbReference type="ARBA" id="ARBA00022829"/>
    </source>
</evidence>
<dbReference type="GO" id="GO:0009037">
    <property type="term" value="F:tyrosine-based site-specific recombinase activity"/>
    <property type="evidence" value="ECO:0007669"/>
    <property type="project" value="UniProtKB-UniRule"/>
</dbReference>
<evidence type="ECO:0000256" key="5">
    <source>
        <dbReference type="ARBA" id="ARBA00022908"/>
    </source>
</evidence>
<dbReference type="PANTHER" id="PTHR30349">
    <property type="entry name" value="PHAGE INTEGRASE-RELATED"/>
    <property type="match status" value="1"/>
</dbReference>
<feature type="active site" evidence="9">
    <location>
        <position position="187"/>
    </location>
</feature>
<dbReference type="InterPro" id="IPR013762">
    <property type="entry name" value="Integrase-like_cat_sf"/>
</dbReference>
<dbReference type="SUPFAM" id="SSF56349">
    <property type="entry name" value="DNA breaking-rejoining enzymes"/>
    <property type="match status" value="1"/>
</dbReference>
<dbReference type="Gene3D" id="1.10.150.130">
    <property type="match status" value="1"/>
</dbReference>
<evidence type="ECO:0000256" key="1">
    <source>
        <dbReference type="ARBA" id="ARBA00004496"/>
    </source>
</evidence>
<gene>
    <name evidence="9 12" type="primary">xerC</name>
    <name evidence="12" type="ORF">GCM10011309_12730</name>
</gene>
<keyword evidence="2 9" id="KW-0963">Cytoplasm</keyword>
<comment type="caution">
    <text evidence="12">The sequence shown here is derived from an EMBL/GenBank/DDBJ whole genome shotgun (WGS) entry which is preliminary data.</text>
</comment>
<evidence type="ECO:0000256" key="6">
    <source>
        <dbReference type="ARBA" id="ARBA00023125"/>
    </source>
</evidence>
<dbReference type="SUPFAM" id="SSF47823">
    <property type="entry name" value="lambda integrase-like, N-terminal domain"/>
    <property type="match status" value="1"/>
</dbReference>
<dbReference type="Pfam" id="PF00589">
    <property type="entry name" value="Phage_integrase"/>
    <property type="match status" value="1"/>
</dbReference>
<keyword evidence="6 9" id="KW-0238">DNA-binding</keyword>
<comment type="similarity">
    <text evidence="9">Belongs to the 'phage' integrase family. XerC subfamily.</text>
</comment>
<reference evidence="12 13" key="1">
    <citation type="journal article" date="2014" name="Int. J. Syst. Evol. Microbiol.">
        <title>Complete genome sequence of Corynebacterium casei LMG S-19264T (=DSM 44701T), isolated from a smear-ripened cheese.</title>
        <authorList>
            <consortium name="US DOE Joint Genome Institute (JGI-PGF)"/>
            <person name="Walter F."/>
            <person name="Albersmeier A."/>
            <person name="Kalinowski J."/>
            <person name="Ruckert C."/>
        </authorList>
    </citation>
    <scope>NUCLEOTIDE SEQUENCE [LARGE SCALE GENOMIC DNA]</scope>
    <source>
        <strain evidence="12 13">KCTC 23968</strain>
    </source>
</reference>
<dbReference type="Gene3D" id="1.10.443.10">
    <property type="entry name" value="Intergrase catalytic core"/>
    <property type="match status" value="1"/>
</dbReference>
<feature type="active site" evidence="9">
    <location>
        <position position="255"/>
    </location>
</feature>
<evidence type="ECO:0000259" key="10">
    <source>
        <dbReference type="PROSITE" id="PS51898"/>
    </source>
</evidence>
<evidence type="ECO:0000256" key="3">
    <source>
        <dbReference type="ARBA" id="ARBA00022618"/>
    </source>
</evidence>
<feature type="active site" description="O-(3'-phospho-DNA)-tyrosine intermediate" evidence="9">
    <location>
        <position position="290"/>
    </location>
</feature>
<dbReference type="InterPro" id="IPR011010">
    <property type="entry name" value="DNA_brk_join_enz"/>
</dbReference>
<evidence type="ECO:0000259" key="11">
    <source>
        <dbReference type="PROSITE" id="PS51900"/>
    </source>
</evidence>
<keyword evidence="5 9" id="KW-0229">DNA integration</keyword>
<dbReference type="InterPro" id="IPR044068">
    <property type="entry name" value="CB"/>
</dbReference>
<dbReference type="EMBL" id="BMYV01000001">
    <property type="protein sequence ID" value="GGX64126.1"/>
    <property type="molecule type" value="Genomic_DNA"/>
</dbReference>
<evidence type="ECO:0000313" key="13">
    <source>
        <dbReference type="Proteomes" id="UP000600865"/>
    </source>
</evidence>
<organism evidence="12 13">
    <name type="scientific">Litorimonas cladophorae</name>
    <dbReference type="NCBI Taxonomy" id="1220491"/>
    <lineage>
        <taxon>Bacteria</taxon>
        <taxon>Pseudomonadati</taxon>
        <taxon>Pseudomonadota</taxon>
        <taxon>Alphaproteobacteria</taxon>
        <taxon>Maricaulales</taxon>
        <taxon>Robiginitomaculaceae</taxon>
    </lineage>
</organism>
<feature type="domain" description="Tyr recombinase" evidence="10">
    <location>
        <begin position="121"/>
        <end position="303"/>
    </location>
</feature>
<dbReference type="Proteomes" id="UP000600865">
    <property type="component" value="Unassembled WGS sequence"/>
</dbReference>
<evidence type="ECO:0000256" key="7">
    <source>
        <dbReference type="ARBA" id="ARBA00023172"/>
    </source>
</evidence>
<keyword evidence="4 9" id="KW-0159">Chromosome partition</keyword>
<evidence type="ECO:0000256" key="9">
    <source>
        <dbReference type="HAMAP-Rule" id="MF_01808"/>
    </source>
</evidence>
<dbReference type="GO" id="GO:0007059">
    <property type="term" value="P:chromosome segregation"/>
    <property type="evidence" value="ECO:0007669"/>
    <property type="project" value="UniProtKB-UniRule"/>
</dbReference>
<comment type="subcellular location">
    <subcellularLocation>
        <location evidence="1 9">Cytoplasm</location>
    </subcellularLocation>
</comment>
<dbReference type="InterPro" id="IPR050090">
    <property type="entry name" value="Tyrosine_recombinase_XerCD"/>
</dbReference>
<keyword evidence="7 9" id="KW-0233">DNA recombination</keyword>